<sequence>MADVSAPSQSQINQVSVQEHLYKILVIGEFGVGKTSIIRRYTEGTFFPNYKLTIGVDFALKSVEWDQNTKVNLQLWDIAGHERFGHMTRVYYKYAIAAIIVFDLSRPATFDSVLKWFNDINSKVMLGNEQPVPVMLIANKCDIEDVEIQKDVLDKFCEEHNFITWFSTSAKNNTNIDDAMKFLITHILSLPTDVQQPSDNILLHSGNTSFEDSESDDKKSTTSSSGCCS</sequence>
<dbReference type="GO" id="GO:0045335">
    <property type="term" value="C:phagocytic vesicle"/>
    <property type="evidence" value="ECO:0007669"/>
    <property type="project" value="TreeGrafter"/>
</dbReference>
<dbReference type="InterPro" id="IPR027417">
    <property type="entry name" value="P-loop_NTPase"/>
</dbReference>
<dbReference type="PANTHER" id="PTHR47981">
    <property type="entry name" value="RAB FAMILY"/>
    <property type="match status" value="1"/>
</dbReference>
<gene>
    <name evidence="8" type="ORF">SNE40_010377</name>
</gene>
<keyword evidence="2 6" id="KW-0547">Nucleotide-binding</keyword>
<reference evidence="8 9" key="1">
    <citation type="submission" date="2024-01" db="EMBL/GenBank/DDBJ databases">
        <title>The genome of the rayed Mediterranean limpet Patella caerulea (Linnaeus, 1758).</title>
        <authorList>
            <person name="Anh-Thu Weber A."/>
            <person name="Halstead-Nussloch G."/>
        </authorList>
    </citation>
    <scope>NUCLEOTIDE SEQUENCE [LARGE SCALE GENOMIC DNA]</scope>
    <source>
        <strain evidence="8">AATW-2023a</strain>
        <tissue evidence="8">Whole specimen</tissue>
    </source>
</reference>
<dbReference type="GO" id="GO:0005802">
    <property type="term" value="C:trans-Golgi network"/>
    <property type="evidence" value="ECO:0007669"/>
    <property type="project" value="UniProtKB-UniRule"/>
</dbReference>
<dbReference type="Gene3D" id="3.40.50.300">
    <property type="entry name" value="P-loop containing nucleotide triphosphate hydrolases"/>
    <property type="match status" value="1"/>
</dbReference>
<dbReference type="GO" id="GO:0016020">
    <property type="term" value="C:membrane"/>
    <property type="evidence" value="ECO:0007669"/>
    <property type="project" value="UniProtKB-SubCell"/>
</dbReference>
<evidence type="ECO:0000256" key="6">
    <source>
        <dbReference type="RuleBase" id="RU367128"/>
    </source>
</evidence>
<comment type="function">
    <text evidence="6">The small GTPases Rab are key regulators in vesicle trafficking.</text>
</comment>
<evidence type="ECO:0000256" key="7">
    <source>
        <dbReference type="SAM" id="MobiDB-lite"/>
    </source>
</evidence>
<keyword evidence="6" id="KW-0472">Membrane</keyword>
<dbReference type="GO" id="GO:0005770">
    <property type="term" value="C:late endosome"/>
    <property type="evidence" value="ECO:0007669"/>
    <property type="project" value="TreeGrafter"/>
</dbReference>
<evidence type="ECO:0000256" key="4">
    <source>
        <dbReference type="ARBA" id="ARBA00023288"/>
    </source>
</evidence>
<dbReference type="PANTHER" id="PTHR47981:SF39">
    <property type="entry name" value="RAS-RELATED PROTEIN RAB"/>
    <property type="match status" value="1"/>
</dbReference>
<evidence type="ECO:0000313" key="9">
    <source>
        <dbReference type="Proteomes" id="UP001347796"/>
    </source>
</evidence>
<evidence type="ECO:0000256" key="3">
    <source>
        <dbReference type="ARBA" id="ARBA00023134"/>
    </source>
</evidence>
<dbReference type="PROSITE" id="PS51421">
    <property type="entry name" value="RAS"/>
    <property type="match status" value="1"/>
</dbReference>
<dbReference type="SMART" id="SM00176">
    <property type="entry name" value="RAN"/>
    <property type="match status" value="1"/>
</dbReference>
<dbReference type="GO" id="GO:0090385">
    <property type="term" value="P:phagosome-lysosome fusion"/>
    <property type="evidence" value="ECO:0007669"/>
    <property type="project" value="TreeGrafter"/>
</dbReference>
<dbReference type="InterPro" id="IPR005225">
    <property type="entry name" value="Small_GTP-bd"/>
</dbReference>
<dbReference type="AlphaFoldDB" id="A0AAN8JU49"/>
<dbReference type="CDD" id="cd04107">
    <property type="entry name" value="Rab32_Rab38"/>
    <property type="match status" value="1"/>
</dbReference>
<dbReference type="NCBIfam" id="TIGR00231">
    <property type="entry name" value="small_GTP"/>
    <property type="match status" value="1"/>
</dbReference>
<keyword evidence="9" id="KW-1185">Reference proteome</keyword>
<dbReference type="PROSITE" id="PS51419">
    <property type="entry name" value="RAB"/>
    <property type="match status" value="1"/>
</dbReference>
<dbReference type="SMART" id="SM00173">
    <property type="entry name" value="RAS"/>
    <property type="match status" value="1"/>
</dbReference>
<keyword evidence="4 6" id="KW-0449">Lipoprotein</keyword>
<keyword evidence="5 6" id="KW-0636">Prenylation</keyword>
<dbReference type="GO" id="GO:0008333">
    <property type="term" value="P:endosome to lysosome transport"/>
    <property type="evidence" value="ECO:0007669"/>
    <property type="project" value="TreeGrafter"/>
</dbReference>
<dbReference type="SUPFAM" id="SSF52540">
    <property type="entry name" value="P-loop containing nucleoside triphosphate hydrolases"/>
    <property type="match status" value="1"/>
</dbReference>
<comment type="caution">
    <text evidence="8">The sequence shown here is derived from an EMBL/GenBank/DDBJ whole genome shotgun (WGS) entry which is preliminary data.</text>
</comment>
<dbReference type="EMBL" id="JAZGQO010000007">
    <property type="protein sequence ID" value="KAK6182766.1"/>
    <property type="molecule type" value="Genomic_DNA"/>
</dbReference>
<dbReference type="FunFam" id="3.40.50.300:FF:002133">
    <property type="entry name" value="Ras family protein"/>
    <property type="match status" value="1"/>
</dbReference>
<dbReference type="GO" id="GO:0005525">
    <property type="term" value="F:GTP binding"/>
    <property type="evidence" value="ECO:0007669"/>
    <property type="project" value="UniProtKB-UniRule"/>
</dbReference>
<organism evidence="8 9">
    <name type="scientific">Patella caerulea</name>
    <name type="common">Rayed Mediterranean limpet</name>
    <dbReference type="NCBI Taxonomy" id="87958"/>
    <lineage>
        <taxon>Eukaryota</taxon>
        <taxon>Metazoa</taxon>
        <taxon>Spiralia</taxon>
        <taxon>Lophotrochozoa</taxon>
        <taxon>Mollusca</taxon>
        <taxon>Gastropoda</taxon>
        <taxon>Patellogastropoda</taxon>
        <taxon>Patelloidea</taxon>
        <taxon>Patellidae</taxon>
        <taxon>Patella</taxon>
    </lineage>
</organism>
<protein>
    <recommendedName>
        <fullName evidence="6">Ras-related protein Rab</fullName>
    </recommendedName>
</protein>
<evidence type="ECO:0000256" key="2">
    <source>
        <dbReference type="ARBA" id="ARBA00022741"/>
    </source>
</evidence>
<evidence type="ECO:0000256" key="1">
    <source>
        <dbReference type="ARBA" id="ARBA00006270"/>
    </source>
</evidence>
<comment type="similarity">
    <text evidence="1 6">Belongs to the small GTPase superfamily. Rab family.</text>
</comment>
<dbReference type="GO" id="GO:0005764">
    <property type="term" value="C:lysosome"/>
    <property type="evidence" value="ECO:0007669"/>
    <property type="project" value="TreeGrafter"/>
</dbReference>
<evidence type="ECO:0000256" key="5">
    <source>
        <dbReference type="ARBA" id="ARBA00023289"/>
    </source>
</evidence>
<keyword evidence="3 6" id="KW-0342">GTP-binding</keyword>
<dbReference type="SMART" id="SM00174">
    <property type="entry name" value="RHO"/>
    <property type="match status" value="1"/>
</dbReference>
<comment type="subcellular location">
    <subcellularLocation>
        <location evidence="6">Membrane</location>
        <topology evidence="6">Lipid-anchor</topology>
    </subcellularLocation>
</comment>
<accession>A0AAN8JU49</accession>
<dbReference type="InterPro" id="IPR001806">
    <property type="entry name" value="Small_GTPase"/>
</dbReference>
<proteinExistence type="inferred from homology"/>
<dbReference type="SMART" id="SM00175">
    <property type="entry name" value="RAB"/>
    <property type="match status" value="1"/>
</dbReference>
<dbReference type="Pfam" id="PF00071">
    <property type="entry name" value="Ras"/>
    <property type="match status" value="1"/>
</dbReference>
<evidence type="ECO:0000313" key="8">
    <source>
        <dbReference type="EMBL" id="KAK6182766.1"/>
    </source>
</evidence>
<dbReference type="GO" id="GO:0003924">
    <property type="term" value="F:GTPase activity"/>
    <property type="evidence" value="ECO:0007669"/>
    <property type="project" value="UniProtKB-UniRule"/>
</dbReference>
<feature type="region of interest" description="Disordered" evidence="7">
    <location>
        <begin position="201"/>
        <end position="229"/>
    </location>
</feature>
<name>A0AAN8JU49_PATCE</name>
<dbReference type="Proteomes" id="UP001347796">
    <property type="component" value="Unassembled WGS sequence"/>
</dbReference>
<dbReference type="PRINTS" id="PR00449">
    <property type="entry name" value="RASTRNSFRMNG"/>
</dbReference>
<dbReference type="InterPro" id="IPR030697">
    <property type="entry name" value="Rab29/Rab38/Rab32"/>
</dbReference>